<gene>
    <name evidence="1" type="ORF">LCGC14_2243690</name>
</gene>
<accession>A0A0F9DSA0</accession>
<comment type="caution">
    <text evidence="1">The sequence shown here is derived from an EMBL/GenBank/DDBJ whole genome shotgun (WGS) entry which is preliminary data.</text>
</comment>
<organism evidence="1">
    <name type="scientific">marine sediment metagenome</name>
    <dbReference type="NCBI Taxonomy" id="412755"/>
    <lineage>
        <taxon>unclassified sequences</taxon>
        <taxon>metagenomes</taxon>
        <taxon>ecological metagenomes</taxon>
    </lineage>
</organism>
<protein>
    <recommendedName>
        <fullName evidence="2">Membrane dipeptidase</fullName>
    </recommendedName>
</protein>
<evidence type="ECO:0000313" key="1">
    <source>
        <dbReference type="EMBL" id="KKL56606.1"/>
    </source>
</evidence>
<sequence length="96" mass="10992">MENKMKRKRKLIRKGLQFLVVLIALSIIFRVIIGLTLKEDPVVPTPDEEVLRARAFKLHHDAIVFDGHNDVPTWILDFGFDLGMNGDEPDDRSPVI</sequence>
<reference evidence="1" key="1">
    <citation type="journal article" date="2015" name="Nature">
        <title>Complex archaea that bridge the gap between prokaryotes and eukaryotes.</title>
        <authorList>
            <person name="Spang A."/>
            <person name="Saw J.H."/>
            <person name="Jorgensen S.L."/>
            <person name="Zaremba-Niedzwiedzka K."/>
            <person name="Martijn J."/>
            <person name="Lind A.E."/>
            <person name="van Eijk R."/>
            <person name="Schleper C."/>
            <person name="Guy L."/>
            <person name="Ettema T.J."/>
        </authorList>
    </citation>
    <scope>NUCLEOTIDE SEQUENCE</scope>
</reference>
<dbReference type="EMBL" id="LAZR01030435">
    <property type="protein sequence ID" value="KKL56606.1"/>
    <property type="molecule type" value="Genomic_DNA"/>
</dbReference>
<proteinExistence type="predicted"/>
<evidence type="ECO:0008006" key="2">
    <source>
        <dbReference type="Google" id="ProtNLM"/>
    </source>
</evidence>
<name>A0A0F9DSA0_9ZZZZ</name>
<dbReference type="AlphaFoldDB" id="A0A0F9DSA0"/>